<proteinExistence type="predicted"/>
<comment type="caution">
    <text evidence="1">The sequence shown here is derived from an EMBL/GenBank/DDBJ whole genome shotgun (WGS) entry which is preliminary data.</text>
</comment>
<dbReference type="Proteomes" id="UP000091857">
    <property type="component" value="Chromosome 5"/>
</dbReference>
<sequence>MLGLYYCILETVASVLLSCCDGRLLDLYCCVVNAGTVLMFAATPGFIWLLSGLPTIGFVLMCSQRWSCADVRCDACIYFVAFRRPLAVLLLLRRWRPPGVKLVLRC</sequence>
<gene>
    <name evidence="1" type="ORF">MANES_05G175750v8</name>
</gene>
<evidence type="ECO:0000313" key="1">
    <source>
        <dbReference type="EMBL" id="KAG8654781.1"/>
    </source>
</evidence>
<reference evidence="2" key="1">
    <citation type="journal article" date="2016" name="Nat. Biotechnol.">
        <title>Sequencing wild and cultivated cassava and related species reveals extensive interspecific hybridization and genetic diversity.</title>
        <authorList>
            <person name="Bredeson J.V."/>
            <person name="Lyons J.B."/>
            <person name="Prochnik S.E."/>
            <person name="Wu G.A."/>
            <person name="Ha C.M."/>
            <person name="Edsinger-Gonzales E."/>
            <person name="Grimwood J."/>
            <person name="Schmutz J."/>
            <person name="Rabbi I.Y."/>
            <person name="Egesi C."/>
            <person name="Nauluvula P."/>
            <person name="Lebot V."/>
            <person name="Ndunguru J."/>
            <person name="Mkamilo G."/>
            <person name="Bart R.S."/>
            <person name="Setter T.L."/>
            <person name="Gleadow R.M."/>
            <person name="Kulakow P."/>
            <person name="Ferguson M.E."/>
            <person name="Rounsley S."/>
            <person name="Rokhsar D.S."/>
        </authorList>
    </citation>
    <scope>NUCLEOTIDE SEQUENCE [LARGE SCALE GENOMIC DNA]</scope>
    <source>
        <strain evidence="2">cv. AM560-2</strain>
    </source>
</reference>
<keyword evidence="2" id="KW-1185">Reference proteome</keyword>
<accession>A0ACB7HRJ9</accession>
<dbReference type="EMBL" id="CM004391">
    <property type="protein sequence ID" value="KAG8654781.1"/>
    <property type="molecule type" value="Genomic_DNA"/>
</dbReference>
<name>A0ACB7HRJ9_MANES</name>
<evidence type="ECO:0000313" key="2">
    <source>
        <dbReference type="Proteomes" id="UP000091857"/>
    </source>
</evidence>
<protein>
    <submittedName>
        <fullName evidence="1">Uncharacterized protein</fullName>
    </submittedName>
</protein>
<organism evidence="1 2">
    <name type="scientific">Manihot esculenta</name>
    <name type="common">Cassava</name>
    <name type="synonym">Jatropha manihot</name>
    <dbReference type="NCBI Taxonomy" id="3983"/>
    <lineage>
        <taxon>Eukaryota</taxon>
        <taxon>Viridiplantae</taxon>
        <taxon>Streptophyta</taxon>
        <taxon>Embryophyta</taxon>
        <taxon>Tracheophyta</taxon>
        <taxon>Spermatophyta</taxon>
        <taxon>Magnoliopsida</taxon>
        <taxon>eudicotyledons</taxon>
        <taxon>Gunneridae</taxon>
        <taxon>Pentapetalae</taxon>
        <taxon>rosids</taxon>
        <taxon>fabids</taxon>
        <taxon>Malpighiales</taxon>
        <taxon>Euphorbiaceae</taxon>
        <taxon>Crotonoideae</taxon>
        <taxon>Manihoteae</taxon>
        <taxon>Manihot</taxon>
    </lineage>
</organism>